<dbReference type="Proteomes" id="UP001141806">
    <property type="component" value="Unassembled WGS sequence"/>
</dbReference>
<dbReference type="Pfam" id="PF07859">
    <property type="entry name" value="Abhydrolase_3"/>
    <property type="match status" value="1"/>
</dbReference>
<protein>
    <recommendedName>
        <fullName evidence="1">Alpha/beta hydrolase fold-3 domain-containing protein</fullName>
    </recommendedName>
</protein>
<evidence type="ECO:0000313" key="3">
    <source>
        <dbReference type="Proteomes" id="UP001141806"/>
    </source>
</evidence>
<dbReference type="GO" id="GO:0016787">
    <property type="term" value="F:hydrolase activity"/>
    <property type="evidence" value="ECO:0007669"/>
    <property type="project" value="InterPro"/>
</dbReference>
<keyword evidence="3" id="KW-1185">Reference proteome</keyword>
<dbReference type="Gene3D" id="3.40.50.1820">
    <property type="entry name" value="alpha/beta hydrolase"/>
    <property type="match status" value="1"/>
</dbReference>
<dbReference type="PANTHER" id="PTHR23024:SF113">
    <property type="entry name" value="CARBOXYLESTERASE 8-RELATED"/>
    <property type="match status" value="1"/>
</dbReference>
<gene>
    <name evidence="2" type="ORF">NE237_012972</name>
</gene>
<reference evidence="2" key="1">
    <citation type="journal article" date="2023" name="Plant J.">
        <title>The genome of the king protea, Protea cynaroides.</title>
        <authorList>
            <person name="Chang J."/>
            <person name="Duong T.A."/>
            <person name="Schoeman C."/>
            <person name="Ma X."/>
            <person name="Roodt D."/>
            <person name="Barker N."/>
            <person name="Li Z."/>
            <person name="Van de Peer Y."/>
            <person name="Mizrachi E."/>
        </authorList>
    </citation>
    <scope>NUCLEOTIDE SEQUENCE</scope>
    <source>
        <tissue evidence="2">Young leaves</tissue>
    </source>
</reference>
<accession>A0A9Q0GYZ8</accession>
<dbReference type="InterPro" id="IPR050466">
    <property type="entry name" value="Carboxylest/Gibb_receptor"/>
</dbReference>
<dbReference type="AlphaFoldDB" id="A0A9Q0GYZ8"/>
<name>A0A9Q0GYZ8_9MAGN</name>
<dbReference type="PANTHER" id="PTHR23024">
    <property type="entry name" value="ARYLACETAMIDE DEACETYLASE"/>
    <property type="match status" value="1"/>
</dbReference>
<proteinExistence type="predicted"/>
<comment type="caution">
    <text evidence="2">The sequence shown here is derived from an EMBL/GenBank/DDBJ whole genome shotgun (WGS) entry which is preliminary data.</text>
</comment>
<evidence type="ECO:0000313" key="2">
    <source>
        <dbReference type="EMBL" id="KAJ4956189.1"/>
    </source>
</evidence>
<dbReference type="SUPFAM" id="SSF53474">
    <property type="entry name" value="alpha/beta-Hydrolases"/>
    <property type="match status" value="1"/>
</dbReference>
<dbReference type="InterPro" id="IPR029058">
    <property type="entry name" value="AB_hydrolase_fold"/>
</dbReference>
<dbReference type="OrthoDB" id="408631at2759"/>
<dbReference type="InterPro" id="IPR013094">
    <property type="entry name" value="AB_hydrolase_3"/>
</dbReference>
<dbReference type="EMBL" id="JAMYWD010000011">
    <property type="protein sequence ID" value="KAJ4956189.1"/>
    <property type="molecule type" value="Genomic_DNA"/>
</dbReference>
<feature type="domain" description="Alpha/beta hydrolase fold-3" evidence="1">
    <location>
        <begin position="81"/>
        <end position="309"/>
    </location>
</feature>
<sequence length="328" mass="36578">MADQSGPVNSIDPYERLNLVRNPDGTITRIPFPKFLDVPATGDSIDSDVISKDVPLNQANKTSVRIYRPRNATKDSNLPLIIYYHGGGFIFFSAASLPFDDLCVRMALEISAVIVSVDYRLAPEHRLPAAYEDAVEAVLWVKNQALDHFNGEPWLRDYVDFSKCFIMGCSAGGNMVYHAALRLSKLGSDQLQPLKICGLILNQPSFSGIQRTASELRLMNDPILPLAVVDLMKELSMPSGADGDHEYCNLTLKGLSESVIEAMKSQRWLVFFGGEDPLMDKQKEFLKMLEESGVKFVAQFDENACHGNHIFDPEKALALLKALREFIY</sequence>
<evidence type="ECO:0000259" key="1">
    <source>
        <dbReference type="Pfam" id="PF07859"/>
    </source>
</evidence>
<organism evidence="2 3">
    <name type="scientific">Protea cynaroides</name>
    <dbReference type="NCBI Taxonomy" id="273540"/>
    <lineage>
        <taxon>Eukaryota</taxon>
        <taxon>Viridiplantae</taxon>
        <taxon>Streptophyta</taxon>
        <taxon>Embryophyta</taxon>
        <taxon>Tracheophyta</taxon>
        <taxon>Spermatophyta</taxon>
        <taxon>Magnoliopsida</taxon>
        <taxon>Proteales</taxon>
        <taxon>Proteaceae</taxon>
        <taxon>Protea</taxon>
    </lineage>
</organism>